<gene>
    <name evidence="1" type="ORF">PQR79_04055</name>
</gene>
<protein>
    <submittedName>
        <fullName evidence="1">Uncharacterized protein</fullName>
    </submittedName>
</protein>
<comment type="caution">
    <text evidence="1">The sequence shown here is derived from an EMBL/GenBank/DDBJ whole genome shotgun (WGS) entry which is preliminary data.</text>
</comment>
<evidence type="ECO:0000313" key="2">
    <source>
        <dbReference type="Proteomes" id="UP001213691"/>
    </source>
</evidence>
<keyword evidence="2" id="KW-1185">Reference proteome</keyword>
<proteinExistence type="predicted"/>
<dbReference type="RefSeq" id="WP_274408386.1">
    <property type="nucleotide sequence ID" value="NZ_JAQQPZ010000002.1"/>
</dbReference>
<accession>A0ABT5TIK6</accession>
<reference evidence="1 2" key="1">
    <citation type="submission" date="2023-02" db="EMBL/GenBank/DDBJ databases">
        <title>Genome sequence of Shewanella metallivivens ER-Te-42B-Light, sp. nov., enriched from sulfide tube worms (Riftia pachyptila) isolated from Explorer Ridge in the Pacific Ocean.</title>
        <authorList>
            <person name="Maltman C."/>
            <person name="Kuzyk S.B."/>
            <person name="Kyndt J.A."/>
            <person name="Yurkov V."/>
        </authorList>
    </citation>
    <scope>NUCLEOTIDE SEQUENCE [LARGE SCALE GENOMIC DNA]</scope>
    <source>
        <strain evidence="1 2">ER-Te-42B-Light</strain>
    </source>
</reference>
<dbReference type="EMBL" id="JAQQPZ010000002">
    <property type="protein sequence ID" value="MDD8058307.1"/>
    <property type="molecule type" value="Genomic_DNA"/>
</dbReference>
<dbReference type="Proteomes" id="UP001213691">
    <property type="component" value="Unassembled WGS sequence"/>
</dbReference>
<evidence type="ECO:0000313" key="1">
    <source>
        <dbReference type="EMBL" id="MDD8058307.1"/>
    </source>
</evidence>
<organism evidence="1 2">
    <name type="scientific">Shewanella metallivivens</name>
    <dbReference type="NCBI Taxonomy" id="2872342"/>
    <lineage>
        <taxon>Bacteria</taxon>
        <taxon>Pseudomonadati</taxon>
        <taxon>Pseudomonadota</taxon>
        <taxon>Gammaproteobacteria</taxon>
        <taxon>Alteromonadales</taxon>
        <taxon>Shewanellaceae</taxon>
        <taxon>Shewanella</taxon>
    </lineage>
</organism>
<name>A0ABT5TIK6_9GAMM</name>
<sequence>MFTLLFTSSQAPDKQQGGIYRVFYFQLQVFTPLALHLCWC</sequence>